<comment type="caution">
    <text evidence="6">The sequence shown here is derived from an EMBL/GenBank/DDBJ whole genome shotgun (WGS) entry which is preliminary data.</text>
</comment>
<keyword evidence="2 5" id="KW-0812">Transmembrane</keyword>
<organism evidence="6 7">
    <name type="scientific">Aureitalea marina</name>
    <dbReference type="NCBI Taxonomy" id="930804"/>
    <lineage>
        <taxon>Bacteria</taxon>
        <taxon>Pseudomonadati</taxon>
        <taxon>Bacteroidota</taxon>
        <taxon>Flavobacteriia</taxon>
        <taxon>Flavobacteriales</taxon>
        <taxon>Flavobacteriaceae</taxon>
        <taxon>Aureitalea</taxon>
    </lineage>
</organism>
<dbReference type="InterPro" id="IPR003825">
    <property type="entry name" value="Colicin-V_CvpA"/>
</dbReference>
<dbReference type="GO" id="GO:0016020">
    <property type="term" value="C:membrane"/>
    <property type="evidence" value="ECO:0007669"/>
    <property type="project" value="UniProtKB-SubCell"/>
</dbReference>
<dbReference type="AlphaFoldDB" id="A0A2S7KRX0"/>
<dbReference type="EMBL" id="MQUB01000001">
    <property type="protein sequence ID" value="PQB05328.1"/>
    <property type="molecule type" value="Genomic_DNA"/>
</dbReference>
<dbReference type="Proteomes" id="UP000239800">
    <property type="component" value="Unassembled WGS sequence"/>
</dbReference>
<sequence>MGLLDIGLIALLIIAFISGARKGLFVALASFIGLVVGIYCALYFSDYIGDYLIEWFEWDSTTTNAVAFGITFLTVLIVISMAGKVLTKIANLAFLGTLNKLLGGFFEVLAMAFILSVIFMLINAWDSTEDLISDESKAESKLYEPIESIAPRILPFILNEVDELQEEVPSLGGEQQAAR</sequence>
<accession>A0A2S7KRX0</accession>
<dbReference type="PANTHER" id="PTHR37306:SF1">
    <property type="entry name" value="COLICIN V PRODUCTION PROTEIN"/>
    <property type="match status" value="1"/>
</dbReference>
<dbReference type="GO" id="GO:0009403">
    <property type="term" value="P:toxin biosynthetic process"/>
    <property type="evidence" value="ECO:0007669"/>
    <property type="project" value="InterPro"/>
</dbReference>
<protein>
    <recommendedName>
        <fullName evidence="8">Colicin V production protein</fullName>
    </recommendedName>
</protein>
<reference evidence="6 7" key="1">
    <citation type="submission" date="2016-11" db="EMBL/GenBank/DDBJ databases">
        <title>Trade-off between light-utilization and light-protection in marine flavobacteria.</title>
        <authorList>
            <person name="Kumagai Y."/>
        </authorList>
    </citation>
    <scope>NUCLEOTIDE SEQUENCE [LARGE SCALE GENOMIC DNA]</scope>
    <source>
        <strain evidence="6 7">NBRC 107741</strain>
    </source>
</reference>
<proteinExistence type="predicted"/>
<evidence type="ECO:0000256" key="4">
    <source>
        <dbReference type="ARBA" id="ARBA00023136"/>
    </source>
</evidence>
<gene>
    <name evidence="6" type="ORF">BST85_10850</name>
</gene>
<evidence type="ECO:0000313" key="6">
    <source>
        <dbReference type="EMBL" id="PQB05328.1"/>
    </source>
</evidence>
<keyword evidence="7" id="KW-1185">Reference proteome</keyword>
<dbReference type="Pfam" id="PF02674">
    <property type="entry name" value="Colicin_V"/>
    <property type="match status" value="1"/>
</dbReference>
<keyword evidence="3 5" id="KW-1133">Transmembrane helix</keyword>
<dbReference type="RefSeq" id="WP_104813267.1">
    <property type="nucleotide sequence ID" value="NZ_MQUB01000001.1"/>
</dbReference>
<name>A0A2S7KRX0_9FLAO</name>
<feature type="transmembrane region" description="Helical" evidence="5">
    <location>
        <begin position="65"/>
        <end position="86"/>
    </location>
</feature>
<evidence type="ECO:0000313" key="7">
    <source>
        <dbReference type="Proteomes" id="UP000239800"/>
    </source>
</evidence>
<keyword evidence="4 5" id="KW-0472">Membrane</keyword>
<dbReference type="OrthoDB" id="9799585at2"/>
<feature type="transmembrane region" description="Helical" evidence="5">
    <location>
        <begin position="24"/>
        <end position="45"/>
    </location>
</feature>
<evidence type="ECO:0000256" key="2">
    <source>
        <dbReference type="ARBA" id="ARBA00022692"/>
    </source>
</evidence>
<dbReference type="PANTHER" id="PTHR37306">
    <property type="entry name" value="COLICIN V PRODUCTION PROTEIN"/>
    <property type="match status" value="1"/>
</dbReference>
<evidence type="ECO:0000256" key="1">
    <source>
        <dbReference type="ARBA" id="ARBA00004141"/>
    </source>
</evidence>
<evidence type="ECO:0008006" key="8">
    <source>
        <dbReference type="Google" id="ProtNLM"/>
    </source>
</evidence>
<feature type="transmembrane region" description="Helical" evidence="5">
    <location>
        <begin position="98"/>
        <end position="122"/>
    </location>
</feature>
<comment type="subcellular location">
    <subcellularLocation>
        <location evidence="1">Membrane</location>
        <topology evidence="1">Multi-pass membrane protein</topology>
    </subcellularLocation>
</comment>
<evidence type="ECO:0000256" key="5">
    <source>
        <dbReference type="SAM" id="Phobius"/>
    </source>
</evidence>
<evidence type="ECO:0000256" key="3">
    <source>
        <dbReference type="ARBA" id="ARBA00022989"/>
    </source>
</evidence>